<feature type="compositionally biased region" description="Polar residues" evidence="1">
    <location>
        <begin position="398"/>
        <end position="409"/>
    </location>
</feature>
<evidence type="ECO:0000313" key="4">
    <source>
        <dbReference type="Proteomes" id="UP000570517"/>
    </source>
</evidence>
<feature type="region of interest" description="Disordered" evidence="1">
    <location>
        <begin position="303"/>
        <end position="409"/>
    </location>
</feature>
<evidence type="ECO:0008006" key="5">
    <source>
        <dbReference type="Google" id="ProtNLM"/>
    </source>
</evidence>
<feature type="region of interest" description="Disordered" evidence="1">
    <location>
        <begin position="226"/>
        <end position="250"/>
    </location>
</feature>
<evidence type="ECO:0000256" key="2">
    <source>
        <dbReference type="SAM" id="SignalP"/>
    </source>
</evidence>
<keyword evidence="4" id="KW-1185">Reference proteome</keyword>
<accession>A0A850PK11</accession>
<feature type="compositionally biased region" description="Basic and acidic residues" evidence="1">
    <location>
        <begin position="366"/>
        <end position="396"/>
    </location>
</feature>
<feature type="compositionally biased region" description="Polar residues" evidence="1">
    <location>
        <begin position="312"/>
        <end position="321"/>
    </location>
</feature>
<dbReference type="AlphaFoldDB" id="A0A850PK11"/>
<dbReference type="Proteomes" id="UP000570517">
    <property type="component" value="Unassembled WGS sequence"/>
</dbReference>
<evidence type="ECO:0000313" key="3">
    <source>
        <dbReference type="EMBL" id="NVN48500.1"/>
    </source>
</evidence>
<reference evidence="3 4" key="1">
    <citation type="submission" date="2020-05" db="EMBL/GenBank/DDBJ databases">
        <title>Draft genome sequence of Mycobacterium hippocampi DL, isolated from European seabass, Dicentrarchus labrax, reared in fish farms.</title>
        <authorList>
            <person name="Stathopoulou P."/>
            <person name="Asimakis E."/>
            <person name="Tzokas K."/>
            <person name="Batargias C."/>
            <person name="Tsiamis G."/>
        </authorList>
    </citation>
    <scope>NUCLEOTIDE SEQUENCE [LARGE SCALE GENOMIC DNA]</scope>
    <source>
        <strain evidence="3 4">DL</strain>
    </source>
</reference>
<comment type="caution">
    <text evidence="3">The sequence shown here is derived from an EMBL/GenBank/DDBJ whole genome shotgun (WGS) entry which is preliminary data.</text>
</comment>
<organism evidence="3 4">
    <name type="scientific">Mycolicibacterium hippocampi</name>
    <dbReference type="NCBI Taxonomy" id="659824"/>
    <lineage>
        <taxon>Bacteria</taxon>
        <taxon>Bacillati</taxon>
        <taxon>Actinomycetota</taxon>
        <taxon>Actinomycetes</taxon>
        <taxon>Mycobacteriales</taxon>
        <taxon>Mycobacteriaceae</taxon>
        <taxon>Mycolicibacterium</taxon>
    </lineage>
</organism>
<dbReference type="RefSeq" id="WP_178356961.1">
    <property type="nucleotide sequence ID" value="NZ_JABFYL010000005.1"/>
</dbReference>
<feature type="signal peptide" evidence="2">
    <location>
        <begin position="1"/>
        <end position="16"/>
    </location>
</feature>
<feature type="chain" id="PRO_5038614138" description="PE family protein" evidence="2">
    <location>
        <begin position="17"/>
        <end position="409"/>
    </location>
</feature>
<proteinExistence type="predicted"/>
<evidence type="ECO:0000256" key="1">
    <source>
        <dbReference type="SAM" id="MobiDB-lite"/>
    </source>
</evidence>
<sequence length="409" mass="43507">MKAFANRMATTGIALASLGALVVAPAVQPPPPPTDPVVRPTAAVFRPVVQPLAQQALVQQPLAQQPLAQQPLAQQALVEQTNVLGSLLSLDLGRFIIPPSLGQPFPTPDLPGPSPTPNEFEDAIINTYFVIEPWVRYGFEVATYAVGWVPWVGWLSPQIMIFYNFGERIVESLVVNSANWLWGPLPFGEGLGNIARDSWDALVQLGIDEWNFWLPPLPPLPFDAQQTQSATTEVLDPSVAPPPLSPELLPALRPSLADADPLASSDGDLPVDEFASVPAHGVVAPADPVDEVQVQADVSQTDVTSIGHDETNPSAGTSDLSGITPKVVPSQPLPRELEPSSRNAEPNSEPSELSTTTSSESVGEPRSSDRSSDDGAVKPREPKKRSDNPREHRAADSSDGTAESSQGAA</sequence>
<dbReference type="EMBL" id="JABFYL010000005">
    <property type="protein sequence ID" value="NVN48500.1"/>
    <property type="molecule type" value="Genomic_DNA"/>
</dbReference>
<feature type="compositionally biased region" description="Low complexity" evidence="1">
    <location>
        <begin position="345"/>
        <end position="365"/>
    </location>
</feature>
<gene>
    <name evidence="3" type="ORF">HLY00_4655</name>
</gene>
<protein>
    <recommendedName>
        <fullName evidence="5">PE family protein</fullName>
    </recommendedName>
</protein>
<name>A0A850PK11_9MYCO</name>
<keyword evidence="2" id="KW-0732">Signal</keyword>